<proteinExistence type="predicted"/>
<dbReference type="PANTHER" id="PTHR35788:SF1">
    <property type="entry name" value="EXPORTED PROTEIN"/>
    <property type="match status" value="1"/>
</dbReference>
<dbReference type="RefSeq" id="WP_345491570.1">
    <property type="nucleotide sequence ID" value="NZ_BAABHY010000005.1"/>
</dbReference>
<dbReference type="EMBL" id="BAABHY010000005">
    <property type="protein sequence ID" value="GAA5112425.1"/>
    <property type="molecule type" value="Genomic_DNA"/>
</dbReference>
<organism evidence="1 2">
    <name type="scientific">Orbus sasakiae</name>
    <dbReference type="NCBI Taxonomy" id="1078475"/>
    <lineage>
        <taxon>Bacteria</taxon>
        <taxon>Pseudomonadati</taxon>
        <taxon>Pseudomonadota</taxon>
        <taxon>Gammaproteobacteria</taxon>
        <taxon>Orbales</taxon>
        <taxon>Orbaceae</taxon>
        <taxon>Orbus</taxon>
    </lineage>
</organism>
<dbReference type="Proteomes" id="UP001500171">
    <property type="component" value="Unassembled WGS sequence"/>
</dbReference>
<reference evidence="2" key="1">
    <citation type="journal article" date="2019" name="Int. J. Syst. Evol. Microbiol.">
        <title>The Global Catalogue of Microorganisms (GCM) 10K type strain sequencing project: providing services to taxonomists for standard genome sequencing and annotation.</title>
        <authorList>
            <consortium name="The Broad Institute Genomics Platform"/>
            <consortium name="The Broad Institute Genome Sequencing Center for Infectious Disease"/>
            <person name="Wu L."/>
            <person name="Ma J."/>
        </authorList>
    </citation>
    <scope>NUCLEOTIDE SEQUENCE [LARGE SCALE GENOMIC DNA]</scope>
    <source>
        <strain evidence="2">JCM 18050</strain>
    </source>
</reference>
<name>A0ABP9NB81_9GAMM</name>
<dbReference type="PANTHER" id="PTHR35788">
    <property type="entry name" value="EXPORTED PROTEIN-RELATED"/>
    <property type="match status" value="1"/>
</dbReference>
<dbReference type="Pfam" id="PF04294">
    <property type="entry name" value="VanW"/>
    <property type="match status" value="1"/>
</dbReference>
<sequence length="279" mass="32544">MRKPLSQYHPILYWLRVWQRRIGRYMVWYFGSRKFATQRQITQPLAYRYKKHTSKLIRRLGESDIQLQYNKVINLKLAVKQLTGIMIEPGHYFSFCRLVGRPTTRKGYVAGMQLSFGEARSGIGGGICQISNLIHWLALHSELQVVERANHSFDPFPDEGRILPFGSGAAIFYNYIDLVLYNPTPKTFQITLNVSEHQLEGELLCSEPRQYSYHVYEQAHAFTRENGNTYRHNEIWRDVLTKYNVGDRPKCLSSTKLYQNHVVVKYPVAEGVIQTHEKS</sequence>
<evidence type="ECO:0000313" key="2">
    <source>
        <dbReference type="Proteomes" id="UP001500171"/>
    </source>
</evidence>
<gene>
    <name evidence="1" type="ORF">GCM10023211_19040</name>
</gene>
<accession>A0ABP9NB81</accession>
<dbReference type="InterPro" id="IPR007391">
    <property type="entry name" value="Vancomycin_resist_VanW"/>
</dbReference>
<keyword evidence="2" id="KW-1185">Reference proteome</keyword>
<comment type="caution">
    <text evidence="1">The sequence shown here is derived from an EMBL/GenBank/DDBJ whole genome shotgun (WGS) entry which is preliminary data.</text>
</comment>
<protein>
    <submittedName>
        <fullName evidence="1">VanW family protein</fullName>
    </submittedName>
</protein>
<dbReference type="InterPro" id="IPR052913">
    <property type="entry name" value="Glycopeptide_resist_protein"/>
</dbReference>
<evidence type="ECO:0000313" key="1">
    <source>
        <dbReference type="EMBL" id="GAA5112425.1"/>
    </source>
</evidence>